<dbReference type="InterPro" id="IPR000281">
    <property type="entry name" value="HTH_RpiR"/>
</dbReference>
<evidence type="ECO:0000313" key="6">
    <source>
        <dbReference type="EMBL" id="CUQ86254.1"/>
    </source>
</evidence>
<evidence type="ECO:0000313" key="8">
    <source>
        <dbReference type="Proteomes" id="UP000095662"/>
    </source>
</evidence>
<dbReference type="InterPro" id="IPR036388">
    <property type="entry name" value="WH-like_DNA-bd_sf"/>
</dbReference>
<feature type="domain" description="SIS" evidence="5">
    <location>
        <begin position="125"/>
        <end position="265"/>
    </location>
</feature>
<dbReference type="InterPro" id="IPR035472">
    <property type="entry name" value="RpiR-like_SIS"/>
</dbReference>
<dbReference type="SUPFAM" id="SSF46689">
    <property type="entry name" value="Homeodomain-like"/>
    <property type="match status" value="1"/>
</dbReference>
<dbReference type="Pfam" id="PF01418">
    <property type="entry name" value="HTH_6"/>
    <property type="match status" value="1"/>
</dbReference>
<dbReference type="GO" id="GO:0003677">
    <property type="term" value="F:DNA binding"/>
    <property type="evidence" value="ECO:0007669"/>
    <property type="project" value="UniProtKB-KW"/>
</dbReference>
<keyword evidence="2" id="KW-0238">DNA-binding</keyword>
<dbReference type="CDD" id="cd05013">
    <property type="entry name" value="SIS_RpiR"/>
    <property type="match status" value="1"/>
</dbReference>
<dbReference type="PROSITE" id="PS51464">
    <property type="entry name" value="SIS"/>
    <property type="match status" value="1"/>
</dbReference>
<evidence type="ECO:0000259" key="5">
    <source>
        <dbReference type="PROSITE" id="PS51464"/>
    </source>
</evidence>
<reference evidence="6 8" key="1">
    <citation type="submission" date="2015-09" db="EMBL/GenBank/DDBJ databases">
        <authorList>
            <consortium name="Pathogen Informatics"/>
        </authorList>
    </citation>
    <scope>NUCLEOTIDE SEQUENCE [LARGE SCALE GENOMIC DNA]</scope>
    <source>
        <strain evidence="6 8">2789STDY5834928</strain>
    </source>
</reference>
<dbReference type="Pfam" id="PF01380">
    <property type="entry name" value="SIS"/>
    <property type="match status" value="1"/>
</dbReference>
<dbReference type="InterPro" id="IPR009057">
    <property type="entry name" value="Homeodomain-like_sf"/>
</dbReference>
<feature type="domain" description="HTH rpiR-type" evidence="4">
    <location>
        <begin position="3"/>
        <end position="79"/>
    </location>
</feature>
<sequence length="286" mass="32148">MQEDLLVQIENKMSTFSKSQKLIANYIINSYEKAAYMTALKLGNAVNVSESTVVRFAIEMGFEGYPELQKSLQSLIKNRLTAVQRINITNDRIGDDGVLKNTLTQDMDRIRRTLEEIDPKAFDRAIEKICSARRIYILGAMSSSILARFLDYNFQLIFDNVHFVQAINTSGIYQQIIHMNSEDAFIAISFPRYSQSTIKATAYAKKCNANVVAITDSVTSPLAAYANELLIARSDMASFADSLVAPLSLLNAIIVAVSARNKDNIEQTFGKLEKLWEENQVYKKDV</sequence>
<dbReference type="Proteomes" id="UP001210809">
    <property type="component" value="Unassembled WGS sequence"/>
</dbReference>
<organism evidence="6 8">
    <name type="scientific">[Eubacterium] siraeum</name>
    <dbReference type="NCBI Taxonomy" id="39492"/>
    <lineage>
        <taxon>Bacteria</taxon>
        <taxon>Bacillati</taxon>
        <taxon>Bacillota</taxon>
        <taxon>Clostridia</taxon>
        <taxon>Eubacteriales</taxon>
        <taxon>Oscillospiraceae</taxon>
        <taxon>Oscillospiraceae incertae sedis</taxon>
    </lineage>
</organism>
<evidence type="ECO:0000313" key="7">
    <source>
        <dbReference type="EMBL" id="MDB8003663.1"/>
    </source>
</evidence>
<dbReference type="OrthoDB" id="2930at2"/>
<keyword evidence="1" id="KW-0805">Transcription regulation</keyword>
<dbReference type="SUPFAM" id="SSF53697">
    <property type="entry name" value="SIS domain"/>
    <property type="match status" value="1"/>
</dbReference>
<proteinExistence type="predicted"/>
<dbReference type="PANTHER" id="PTHR30514">
    <property type="entry name" value="GLUCOKINASE"/>
    <property type="match status" value="1"/>
</dbReference>
<dbReference type="GO" id="GO:1901135">
    <property type="term" value="P:carbohydrate derivative metabolic process"/>
    <property type="evidence" value="ECO:0007669"/>
    <property type="project" value="InterPro"/>
</dbReference>
<dbReference type="PROSITE" id="PS51071">
    <property type="entry name" value="HTH_RPIR"/>
    <property type="match status" value="1"/>
</dbReference>
<protein>
    <submittedName>
        <fullName evidence="6">MurPQ operon repressor</fullName>
    </submittedName>
    <submittedName>
        <fullName evidence="7">MurR/RpiR family transcriptional regulator</fullName>
    </submittedName>
</protein>
<dbReference type="PANTHER" id="PTHR30514:SF18">
    <property type="entry name" value="RPIR-FAMILY TRANSCRIPTIONAL REGULATOR"/>
    <property type="match status" value="1"/>
</dbReference>
<evidence type="ECO:0000259" key="4">
    <source>
        <dbReference type="PROSITE" id="PS51071"/>
    </source>
</evidence>
<keyword evidence="3" id="KW-0804">Transcription</keyword>
<evidence type="ECO:0000256" key="2">
    <source>
        <dbReference type="ARBA" id="ARBA00023125"/>
    </source>
</evidence>
<dbReference type="InterPro" id="IPR047640">
    <property type="entry name" value="RpiR-like"/>
</dbReference>
<dbReference type="Gene3D" id="3.40.50.10490">
    <property type="entry name" value="Glucose-6-phosphate isomerase like protein, domain 1"/>
    <property type="match status" value="1"/>
</dbReference>
<evidence type="ECO:0000256" key="3">
    <source>
        <dbReference type="ARBA" id="ARBA00023163"/>
    </source>
</evidence>
<dbReference type="Proteomes" id="UP000095662">
    <property type="component" value="Unassembled WGS sequence"/>
</dbReference>
<dbReference type="EMBL" id="JAQLXW010000007">
    <property type="protein sequence ID" value="MDB8003663.1"/>
    <property type="molecule type" value="Genomic_DNA"/>
</dbReference>
<dbReference type="EMBL" id="CZBY01000008">
    <property type="protein sequence ID" value="CUQ86254.1"/>
    <property type="molecule type" value="Genomic_DNA"/>
</dbReference>
<gene>
    <name evidence="6" type="primary">murR</name>
    <name evidence="6" type="ORF">ERS852540_01262</name>
    <name evidence="7" type="ORF">PNE09_06245</name>
</gene>
<name>A0A174ZGB3_9FIRM</name>
<accession>A0A174ZGB3</accession>
<evidence type="ECO:0000256" key="1">
    <source>
        <dbReference type="ARBA" id="ARBA00023015"/>
    </source>
</evidence>
<dbReference type="Gene3D" id="1.10.10.10">
    <property type="entry name" value="Winged helix-like DNA-binding domain superfamily/Winged helix DNA-binding domain"/>
    <property type="match status" value="1"/>
</dbReference>
<dbReference type="InterPro" id="IPR046348">
    <property type="entry name" value="SIS_dom_sf"/>
</dbReference>
<dbReference type="GO" id="GO:0097367">
    <property type="term" value="F:carbohydrate derivative binding"/>
    <property type="evidence" value="ECO:0007669"/>
    <property type="project" value="InterPro"/>
</dbReference>
<dbReference type="STRING" id="39492.ERS852540_01262"/>
<dbReference type="GO" id="GO:0003700">
    <property type="term" value="F:DNA-binding transcription factor activity"/>
    <property type="evidence" value="ECO:0007669"/>
    <property type="project" value="InterPro"/>
</dbReference>
<reference evidence="7" key="2">
    <citation type="submission" date="2023-01" db="EMBL/GenBank/DDBJ databases">
        <title>Human gut microbiome strain richness.</title>
        <authorList>
            <person name="Chen-Liaw A."/>
        </authorList>
    </citation>
    <scope>NUCLEOTIDE SEQUENCE</scope>
    <source>
        <strain evidence="7">1001283st1_G1_1001283B150217_161031</strain>
    </source>
</reference>
<dbReference type="AlphaFoldDB" id="A0A174ZGB3"/>
<dbReference type="InterPro" id="IPR001347">
    <property type="entry name" value="SIS_dom"/>
</dbReference>